<sequence>MNRRIKPLSLVATFIDSSTTILQLSNTPQRLARVVEAAAFLDSLKVNRFFQEKNMNTLDIVSSQQLATKLSGTLALPPSARRQYVKAPMKNWRARIHYEIRQYRVSKKTSTIIIISSKKHCTAFYAHASVLHCPHARCNVTKALLLADKIDRKNDPLRTLGYTPKRDKHAVFLEVLYR</sequence>
<reference evidence="1 2" key="1">
    <citation type="submission" date="2018-08" db="EMBL/GenBank/DDBJ databases">
        <title>Vibrio isolated from the Eastern China Marginal Seas.</title>
        <authorList>
            <person name="Li Y."/>
        </authorList>
    </citation>
    <scope>NUCLEOTIDE SEQUENCE [LARGE SCALE GENOMIC DNA]</scope>
    <source>
        <strain evidence="1 2">BEI233</strain>
    </source>
</reference>
<evidence type="ECO:0000313" key="1">
    <source>
        <dbReference type="EMBL" id="RJX65838.1"/>
    </source>
</evidence>
<dbReference type="RefSeq" id="WP_120034937.1">
    <property type="nucleotide sequence ID" value="NZ_QVMU01000031.1"/>
</dbReference>
<organism evidence="1 2">
    <name type="scientific">Vibrio sinensis</name>
    <dbReference type="NCBI Taxonomy" id="2302434"/>
    <lineage>
        <taxon>Bacteria</taxon>
        <taxon>Pseudomonadati</taxon>
        <taxon>Pseudomonadota</taxon>
        <taxon>Gammaproteobacteria</taxon>
        <taxon>Vibrionales</taxon>
        <taxon>Vibrionaceae</taxon>
        <taxon>Vibrio</taxon>
    </lineage>
</organism>
<proteinExistence type="predicted"/>
<accession>A0A3A6Q8C7</accession>
<dbReference type="AlphaFoldDB" id="A0A3A6Q8C7"/>
<gene>
    <name evidence="1" type="ORF">DZ860_20985</name>
</gene>
<keyword evidence="2" id="KW-1185">Reference proteome</keyword>
<evidence type="ECO:0000313" key="2">
    <source>
        <dbReference type="Proteomes" id="UP000273252"/>
    </source>
</evidence>
<dbReference type="Proteomes" id="UP000273252">
    <property type="component" value="Unassembled WGS sequence"/>
</dbReference>
<protein>
    <submittedName>
        <fullName evidence="1">Uncharacterized protein</fullName>
    </submittedName>
</protein>
<dbReference type="EMBL" id="QVMU01000031">
    <property type="protein sequence ID" value="RJX65838.1"/>
    <property type="molecule type" value="Genomic_DNA"/>
</dbReference>
<comment type="caution">
    <text evidence="1">The sequence shown here is derived from an EMBL/GenBank/DDBJ whole genome shotgun (WGS) entry which is preliminary data.</text>
</comment>
<name>A0A3A6Q8C7_9VIBR</name>